<feature type="compositionally biased region" description="Acidic residues" evidence="2">
    <location>
        <begin position="17"/>
        <end position="27"/>
    </location>
</feature>
<feature type="region of interest" description="Disordered" evidence="2">
    <location>
        <begin position="1"/>
        <end position="65"/>
    </location>
</feature>
<evidence type="ECO:0000313" key="4">
    <source>
        <dbReference type="EMBL" id="KAG1310925.1"/>
    </source>
</evidence>
<name>A0A9P6XD67_RHIOR</name>
<organism evidence="4 5">
    <name type="scientific">Rhizopus oryzae</name>
    <name type="common">Mucormycosis agent</name>
    <name type="synonym">Rhizopus arrhizus var. delemar</name>
    <dbReference type="NCBI Taxonomy" id="64495"/>
    <lineage>
        <taxon>Eukaryota</taxon>
        <taxon>Fungi</taxon>
        <taxon>Fungi incertae sedis</taxon>
        <taxon>Mucoromycota</taxon>
        <taxon>Mucoromycotina</taxon>
        <taxon>Mucoromycetes</taxon>
        <taxon>Mucorales</taxon>
        <taxon>Mucorineae</taxon>
        <taxon>Rhizopodaceae</taxon>
        <taxon>Rhizopus</taxon>
    </lineage>
</organism>
<proteinExistence type="predicted"/>
<sequence>MVIPQPEPYNLVSTEGSDMDVSDDEVVIYDPPQTDTQAQEDDDMDSVISYQTAPSSPETPAPQPDWETECQRLTRQLENTERENAELSDRISQLKVSQEDLKLQMLELKARTSLARKENPARINRPPVEALREEYSTLQKEKNRIKSLYSSTKNSRDASGVRMNRLLEFKNIGRNWTDQDEIGLSNIRAEYEHAKKEFKQAEMARADNKRANDEFKKKLELLGIALKTVKQTPEPVTPEPSMQVRQQENNEQHKRRLSAGSETDSSAKRSRLSIHTPGSSNSVENRQSLSTSNMASVDNGFRDVSNKKDYTSMSYQERQEELVKFIEDMIVDYEKYSKEINGGQASTNKQANLLPTPKAAEIKALAEESTLSQTSSTISLKEKEEAIKQAEGHQNNRRLQPNEFVAGPLDSNQTQQNHSNTLSSSAISLKGKEKATEQQVEEHQNNGHFRPYRSIVNSLGLNQGQQYHSNLPTTKTFCNYEAKGGQCNDKRCDALHLRDFGRN</sequence>
<accession>A0A9P6XD67</accession>
<dbReference type="OrthoDB" id="2230404at2759"/>
<evidence type="ECO:0000259" key="3">
    <source>
        <dbReference type="Pfam" id="PF10650"/>
    </source>
</evidence>
<dbReference type="EMBL" id="JAANQT010000448">
    <property type="protein sequence ID" value="KAG1310925.1"/>
    <property type="molecule type" value="Genomic_DNA"/>
</dbReference>
<evidence type="ECO:0000256" key="2">
    <source>
        <dbReference type="SAM" id="MobiDB-lite"/>
    </source>
</evidence>
<dbReference type="Proteomes" id="UP000716291">
    <property type="component" value="Unassembled WGS sequence"/>
</dbReference>
<evidence type="ECO:0000313" key="5">
    <source>
        <dbReference type="Proteomes" id="UP000716291"/>
    </source>
</evidence>
<feature type="coiled-coil region" evidence="1">
    <location>
        <begin position="184"/>
        <end position="214"/>
    </location>
</feature>
<dbReference type="AlphaFoldDB" id="A0A9P6XD67"/>
<feature type="compositionally biased region" description="Polar residues" evidence="2">
    <location>
        <begin position="410"/>
        <end position="427"/>
    </location>
</feature>
<reference evidence="4" key="1">
    <citation type="journal article" date="2020" name="Microb. Genom.">
        <title>Genetic diversity of clinical and environmental Mucorales isolates obtained from an investigation of mucormycosis cases among solid organ transplant recipients.</title>
        <authorList>
            <person name="Nguyen M.H."/>
            <person name="Kaul D."/>
            <person name="Muto C."/>
            <person name="Cheng S.J."/>
            <person name="Richter R.A."/>
            <person name="Bruno V.M."/>
            <person name="Liu G."/>
            <person name="Beyhan S."/>
            <person name="Sundermann A.J."/>
            <person name="Mounaud S."/>
            <person name="Pasculle A.W."/>
            <person name="Nierman W.C."/>
            <person name="Driscoll E."/>
            <person name="Cumbie R."/>
            <person name="Clancy C.J."/>
            <person name="Dupont C.L."/>
        </authorList>
    </citation>
    <scope>NUCLEOTIDE SEQUENCE</scope>
    <source>
        <strain evidence="4">GL11</strain>
    </source>
</reference>
<feature type="region of interest" description="Disordered" evidence="2">
    <location>
        <begin position="230"/>
        <end position="306"/>
    </location>
</feature>
<feature type="compositionally biased region" description="Polar residues" evidence="2">
    <location>
        <begin position="276"/>
        <end position="296"/>
    </location>
</feature>
<gene>
    <name evidence="4" type="ORF">G6F64_004199</name>
</gene>
<keyword evidence="1" id="KW-0175">Coiled coil</keyword>
<dbReference type="Pfam" id="PF10650">
    <property type="entry name" value="zf-C3H1"/>
    <property type="match status" value="1"/>
</dbReference>
<protein>
    <recommendedName>
        <fullName evidence="3">Putative zinc-finger domain-containing protein</fullName>
    </recommendedName>
</protein>
<evidence type="ECO:0000256" key="1">
    <source>
        <dbReference type="SAM" id="Coils"/>
    </source>
</evidence>
<comment type="caution">
    <text evidence="4">The sequence shown here is derived from an EMBL/GenBank/DDBJ whole genome shotgun (WGS) entry which is preliminary data.</text>
</comment>
<feature type="domain" description="Putative zinc-finger" evidence="3">
    <location>
        <begin position="477"/>
        <end position="498"/>
    </location>
</feature>
<keyword evidence="5" id="KW-1185">Reference proteome</keyword>
<dbReference type="InterPro" id="IPR019607">
    <property type="entry name" value="Putative_zinc-finger_domain"/>
</dbReference>
<feature type="compositionally biased region" description="Basic and acidic residues" evidence="2">
    <location>
        <begin position="430"/>
        <end position="445"/>
    </location>
</feature>
<feature type="region of interest" description="Disordered" evidence="2">
    <location>
        <begin position="389"/>
        <end position="445"/>
    </location>
</feature>